<keyword evidence="1" id="KW-0732">Signal</keyword>
<proteinExistence type="predicted"/>
<protein>
    <recommendedName>
        <fullName evidence="4">Bacterial Ig domain-containing protein</fullName>
    </recommendedName>
</protein>
<accession>A0A173SPJ6</accession>
<evidence type="ECO:0000313" key="2">
    <source>
        <dbReference type="EMBL" id="CUM92624.1"/>
    </source>
</evidence>
<sequence>MRRRRLTIGLLSMMMAASVTFGIQGNDVHAASKKLSVNRVYENATRINGKTRKKNIVRVKIGKKTYKAKANKKGKFTVKIPRVAAGKKYTLKSYKGKKLYKTKKVYVIAKKLKINKYTPNSKSISGYTRPSYKVKVKIAGKTYVKKASAVTGYWKVKPDNNKKIGTTVSVKVVNTKGKTVIETKKHVHDYKAVYKTVHHDEAGHYETVEAPAWDETVQRRHQVCFVCGRDKTQDFIDSINNKTYPQLPNEYFTIDDMKEQGWTEEAGWPHYNSDYAIYKEMGVNPEDMKDVPPFGMYLASGGWDGHCDGHNYGSQTVDVTVHHEATTKQVWKVDQKSYDEKVLVGYKCDCGSVKE</sequence>
<dbReference type="EMBL" id="CYXY01000007">
    <property type="protein sequence ID" value="CUM92624.1"/>
    <property type="molecule type" value="Genomic_DNA"/>
</dbReference>
<dbReference type="RefSeq" id="WP_055072779.1">
    <property type="nucleotide sequence ID" value="NZ_CYXY01000007.1"/>
</dbReference>
<dbReference type="Proteomes" id="UP000095553">
    <property type="component" value="Unassembled WGS sequence"/>
</dbReference>
<evidence type="ECO:0008006" key="4">
    <source>
        <dbReference type="Google" id="ProtNLM"/>
    </source>
</evidence>
<evidence type="ECO:0000313" key="3">
    <source>
        <dbReference type="Proteomes" id="UP000095553"/>
    </source>
</evidence>
<organism evidence="2 3">
    <name type="scientific">Anaerostipes hadrus</name>
    <dbReference type="NCBI Taxonomy" id="649756"/>
    <lineage>
        <taxon>Bacteria</taxon>
        <taxon>Bacillati</taxon>
        <taxon>Bacillota</taxon>
        <taxon>Clostridia</taxon>
        <taxon>Lachnospirales</taxon>
        <taxon>Lachnospiraceae</taxon>
        <taxon>Anaerostipes</taxon>
    </lineage>
</organism>
<feature type="signal peptide" evidence="1">
    <location>
        <begin position="1"/>
        <end position="21"/>
    </location>
</feature>
<evidence type="ECO:0000256" key="1">
    <source>
        <dbReference type="SAM" id="SignalP"/>
    </source>
</evidence>
<reference evidence="2 3" key="1">
    <citation type="submission" date="2015-09" db="EMBL/GenBank/DDBJ databases">
        <authorList>
            <consortium name="Pathogen Informatics"/>
        </authorList>
    </citation>
    <scope>NUCLEOTIDE SEQUENCE [LARGE SCALE GENOMIC DNA]</scope>
    <source>
        <strain evidence="2 3">2789STDY5834959</strain>
    </source>
</reference>
<gene>
    <name evidence="2" type="ORF">ERS852571_01425</name>
</gene>
<name>A0A173SPJ6_ANAHA</name>
<feature type="chain" id="PRO_5038445394" description="Bacterial Ig domain-containing protein" evidence="1">
    <location>
        <begin position="22"/>
        <end position="355"/>
    </location>
</feature>
<dbReference type="AlphaFoldDB" id="A0A173SPJ6"/>